<dbReference type="AlphaFoldDB" id="A0A645AKW2"/>
<protein>
    <submittedName>
        <fullName evidence="1">Uncharacterized protein</fullName>
    </submittedName>
</protein>
<organism evidence="1">
    <name type="scientific">bioreactor metagenome</name>
    <dbReference type="NCBI Taxonomy" id="1076179"/>
    <lineage>
        <taxon>unclassified sequences</taxon>
        <taxon>metagenomes</taxon>
        <taxon>ecological metagenomes</taxon>
    </lineage>
</organism>
<gene>
    <name evidence="1" type="ORF">SDC9_99705</name>
</gene>
<dbReference type="EMBL" id="VSSQ01014098">
    <property type="protein sequence ID" value="MPM52941.1"/>
    <property type="molecule type" value="Genomic_DNA"/>
</dbReference>
<reference evidence="1" key="1">
    <citation type="submission" date="2019-08" db="EMBL/GenBank/DDBJ databases">
        <authorList>
            <person name="Kucharzyk K."/>
            <person name="Murdoch R.W."/>
            <person name="Higgins S."/>
            <person name="Loffler F."/>
        </authorList>
    </citation>
    <scope>NUCLEOTIDE SEQUENCE</scope>
</reference>
<name>A0A645AKW2_9ZZZZ</name>
<sequence length="65" mass="7331">MARGVTYLSIEKLYIKLFFIKCDFIISVINKPVTALRIRVDSRRKPAAAVNSKLKRAGYGALKCN</sequence>
<accession>A0A645AKW2</accession>
<proteinExistence type="predicted"/>
<comment type="caution">
    <text evidence="1">The sequence shown here is derived from an EMBL/GenBank/DDBJ whole genome shotgun (WGS) entry which is preliminary data.</text>
</comment>
<evidence type="ECO:0000313" key="1">
    <source>
        <dbReference type="EMBL" id="MPM52941.1"/>
    </source>
</evidence>